<dbReference type="EMBL" id="CP071793">
    <property type="protein sequence ID" value="QTD49485.1"/>
    <property type="molecule type" value="Genomic_DNA"/>
</dbReference>
<dbReference type="KEGG" id="scor:J3U87_28195"/>
<dbReference type="InterPro" id="IPR056798">
    <property type="entry name" value="ADH_Fe_C"/>
</dbReference>
<evidence type="ECO:0000259" key="3">
    <source>
        <dbReference type="Pfam" id="PF00465"/>
    </source>
</evidence>
<dbReference type="Proteomes" id="UP000663929">
    <property type="component" value="Chromosome"/>
</dbReference>
<evidence type="ECO:0000256" key="1">
    <source>
        <dbReference type="ARBA" id="ARBA00007358"/>
    </source>
</evidence>
<dbReference type="CDD" id="cd08551">
    <property type="entry name" value="Fe-ADH"/>
    <property type="match status" value="1"/>
</dbReference>
<dbReference type="FunFam" id="3.40.50.1970:FF:000003">
    <property type="entry name" value="Alcohol dehydrogenase, iron-containing"/>
    <property type="match status" value="1"/>
</dbReference>
<protein>
    <submittedName>
        <fullName evidence="5">Iron-containing alcohol dehydrogenase</fullName>
    </submittedName>
</protein>
<dbReference type="InterPro" id="IPR039697">
    <property type="entry name" value="Alcohol_dehydrogenase_Fe"/>
</dbReference>
<dbReference type="InterPro" id="IPR001670">
    <property type="entry name" value="ADH_Fe/GldA"/>
</dbReference>
<keyword evidence="2" id="KW-0560">Oxidoreductase</keyword>
<dbReference type="Gene3D" id="1.20.1090.10">
    <property type="entry name" value="Dehydroquinate synthase-like - alpha domain"/>
    <property type="match status" value="1"/>
</dbReference>
<comment type="similarity">
    <text evidence="1">Belongs to the iron-containing alcohol dehydrogenase family.</text>
</comment>
<dbReference type="AlphaFoldDB" id="A0A8A4TSG0"/>
<dbReference type="Pfam" id="PF25137">
    <property type="entry name" value="ADH_Fe_C"/>
    <property type="match status" value="1"/>
</dbReference>
<reference evidence="5" key="1">
    <citation type="submission" date="2021-03" db="EMBL/GenBank/DDBJ databases">
        <title>Acanthopleuribacteraceae sp. M133.</title>
        <authorList>
            <person name="Wang G."/>
        </authorList>
    </citation>
    <scope>NUCLEOTIDE SEQUENCE</scope>
    <source>
        <strain evidence="5">M133</strain>
    </source>
</reference>
<accession>A0A8A4TSG0</accession>
<evidence type="ECO:0000313" key="6">
    <source>
        <dbReference type="Proteomes" id="UP000663929"/>
    </source>
</evidence>
<dbReference type="SUPFAM" id="SSF56796">
    <property type="entry name" value="Dehydroquinate synthase-like"/>
    <property type="match status" value="1"/>
</dbReference>
<dbReference type="Pfam" id="PF00465">
    <property type="entry name" value="Fe-ADH"/>
    <property type="match status" value="1"/>
</dbReference>
<dbReference type="Gene3D" id="3.40.50.1970">
    <property type="match status" value="1"/>
</dbReference>
<feature type="domain" description="Alcohol dehydrogenase iron-type/glycerol dehydrogenase GldA" evidence="3">
    <location>
        <begin position="9"/>
        <end position="174"/>
    </location>
</feature>
<dbReference type="PANTHER" id="PTHR11496:SF102">
    <property type="entry name" value="ALCOHOL DEHYDROGENASE 4"/>
    <property type="match status" value="1"/>
</dbReference>
<proteinExistence type="inferred from homology"/>
<dbReference type="PANTHER" id="PTHR11496">
    <property type="entry name" value="ALCOHOL DEHYDROGENASE"/>
    <property type="match status" value="1"/>
</dbReference>
<sequence length="380" mass="41134">MKGFSYYNPTRIVFGRGVLNRLPKHIPLENYQHVALISGASAHKSGVAAKVAALPANCSVLTEPVPEEPTSDDVDRFTLHLRETNADLVIGLGGGSVMDLTKFAAYLSRNGGRCGDHDPTPHIDAPALPIILIPTTAGTGSEVTPYAVINHAQSGKKFTVNSPHLFPQWAVVDPDLTRTLPERYRLATGLDAWVHNLEAFLSATPHPMADCQAKEGLALIFKHLPRAMDDPDDGTARTALAKAALWGGLAITHARTGLIHTLSVALAKYSNLPHGLLNATITPHVIAFNLAHYAKDRIEALGELLQVPEGDREAVLVAIHRFLALLQVPYQVPLTGKADPVTDSLIARVRMDKGLPLVNPRPITDRDLADLFGRIIRMED</sequence>
<gene>
    <name evidence="5" type="ORF">J3U87_28195</name>
</gene>
<dbReference type="RefSeq" id="WP_237379117.1">
    <property type="nucleotide sequence ID" value="NZ_CP071793.1"/>
</dbReference>
<dbReference type="GO" id="GO:0046872">
    <property type="term" value="F:metal ion binding"/>
    <property type="evidence" value="ECO:0007669"/>
    <property type="project" value="InterPro"/>
</dbReference>
<organism evidence="5 6">
    <name type="scientific">Sulfidibacter corallicola</name>
    <dbReference type="NCBI Taxonomy" id="2818388"/>
    <lineage>
        <taxon>Bacteria</taxon>
        <taxon>Pseudomonadati</taxon>
        <taxon>Acidobacteriota</taxon>
        <taxon>Holophagae</taxon>
        <taxon>Acanthopleuribacterales</taxon>
        <taxon>Acanthopleuribacteraceae</taxon>
        <taxon>Sulfidibacter</taxon>
    </lineage>
</organism>
<feature type="domain" description="Fe-containing alcohol dehydrogenase-like C-terminal" evidence="4">
    <location>
        <begin position="187"/>
        <end position="373"/>
    </location>
</feature>
<dbReference type="GO" id="GO:0004022">
    <property type="term" value="F:alcohol dehydrogenase (NAD+) activity"/>
    <property type="evidence" value="ECO:0007669"/>
    <property type="project" value="TreeGrafter"/>
</dbReference>
<evidence type="ECO:0000256" key="2">
    <source>
        <dbReference type="ARBA" id="ARBA00023002"/>
    </source>
</evidence>
<evidence type="ECO:0000259" key="4">
    <source>
        <dbReference type="Pfam" id="PF25137"/>
    </source>
</evidence>
<keyword evidence="6" id="KW-1185">Reference proteome</keyword>
<evidence type="ECO:0000313" key="5">
    <source>
        <dbReference type="EMBL" id="QTD49485.1"/>
    </source>
</evidence>
<name>A0A8A4TSG0_SULCO</name>